<dbReference type="Proteomes" id="UP000188268">
    <property type="component" value="Unassembled WGS sequence"/>
</dbReference>
<dbReference type="STRING" id="210143.A0A1R3HA80"/>
<organism evidence="2 3">
    <name type="scientific">Corchorus capsularis</name>
    <name type="common">Jute</name>
    <dbReference type="NCBI Taxonomy" id="210143"/>
    <lineage>
        <taxon>Eukaryota</taxon>
        <taxon>Viridiplantae</taxon>
        <taxon>Streptophyta</taxon>
        <taxon>Embryophyta</taxon>
        <taxon>Tracheophyta</taxon>
        <taxon>Spermatophyta</taxon>
        <taxon>Magnoliopsida</taxon>
        <taxon>eudicotyledons</taxon>
        <taxon>Gunneridae</taxon>
        <taxon>Pentapetalae</taxon>
        <taxon>rosids</taxon>
        <taxon>malvids</taxon>
        <taxon>Malvales</taxon>
        <taxon>Malvaceae</taxon>
        <taxon>Grewioideae</taxon>
        <taxon>Apeibeae</taxon>
        <taxon>Corchorus</taxon>
    </lineage>
</organism>
<dbReference type="AlphaFoldDB" id="A0A1R3HA80"/>
<keyword evidence="3" id="KW-1185">Reference proteome</keyword>
<dbReference type="OrthoDB" id="1845982at2759"/>
<evidence type="ECO:0000313" key="2">
    <source>
        <dbReference type="EMBL" id="OMO67231.1"/>
    </source>
</evidence>
<name>A0A1R3HA80_COCAP</name>
<dbReference type="InterPro" id="IPR036047">
    <property type="entry name" value="F-box-like_dom_sf"/>
</dbReference>
<dbReference type="PANTHER" id="PTHR35546:SF16">
    <property type="entry name" value="F-BOX ASSOCIATED UBIQUITINATION EFFECTOR FAMILY PROTEIN-RELATED"/>
    <property type="match status" value="1"/>
</dbReference>
<dbReference type="Pfam" id="PF08268">
    <property type="entry name" value="FBA_3"/>
    <property type="match status" value="1"/>
</dbReference>
<dbReference type="SUPFAM" id="SSF81383">
    <property type="entry name" value="F-box domain"/>
    <property type="match status" value="1"/>
</dbReference>
<dbReference type="SMART" id="SM00256">
    <property type="entry name" value="FBOX"/>
    <property type="match status" value="1"/>
</dbReference>
<feature type="domain" description="F-box" evidence="1">
    <location>
        <begin position="1"/>
        <end position="41"/>
    </location>
</feature>
<dbReference type="PANTHER" id="PTHR35546">
    <property type="entry name" value="F-BOX PROTEIN INTERACTION DOMAIN PROTEIN-RELATED"/>
    <property type="match status" value="1"/>
</dbReference>
<dbReference type="InterPro" id="IPR001810">
    <property type="entry name" value="F-box_dom"/>
</dbReference>
<evidence type="ECO:0000313" key="3">
    <source>
        <dbReference type="Proteomes" id="UP000188268"/>
    </source>
</evidence>
<accession>A0A1R3HA80</accession>
<comment type="caution">
    <text evidence="2">The sequence shown here is derived from an EMBL/GenBank/DDBJ whole genome shotgun (WGS) entry which is preliminary data.</text>
</comment>
<dbReference type="InterPro" id="IPR055290">
    <property type="entry name" value="At3g26010-like"/>
</dbReference>
<dbReference type="Pfam" id="PF00646">
    <property type="entry name" value="F-box"/>
    <property type="match status" value="1"/>
</dbReference>
<proteinExistence type="predicted"/>
<gene>
    <name evidence="2" type="ORF">CCACVL1_20698</name>
</gene>
<reference evidence="2 3" key="1">
    <citation type="submission" date="2013-09" db="EMBL/GenBank/DDBJ databases">
        <title>Corchorus capsularis genome sequencing.</title>
        <authorList>
            <person name="Alam M."/>
            <person name="Haque M.S."/>
            <person name="Islam M.S."/>
            <person name="Emdad E.M."/>
            <person name="Islam M.M."/>
            <person name="Ahmed B."/>
            <person name="Halim A."/>
            <person name="Hossen Q.M.M."/>
            <person name="Hossain M.Z."/>
            <person name="Ahmed R."/>
            <person name="Khan M.M."/>
            <person name="Islam R."/>
            <person name="Rashid M.M."/>
            <person name="Khan S.A."/>
            <person name="Rahman M.S."/>
            <person name="Alam M."/>
        </authorList>
    </citation>
    <scope>NUCLEOTIDE SEQUENCE [LARGE SCALE GENOMIC DNA]</scope>
    <source>
        <strain evidence="3">cv. CVL-1</strain>
        <tissue evidence="2">Whole seedling</tissue>
    </source>
</reference>
<dbReference type="Gramene" id="OMO67231">
    <property type="protein sequence ID" value="OMO67231"/>
    <property type="gene ID" value="CCACVL1_20698"/>
</dbReference>
<evidence type="ECO:0000259" key="1">
    <source>
        <dbReference type="SMART" id="SM00256"/>
    </source>
</evidence>
<protein>
    <recommendedName>
        <fullName evidence="1">F-box domain-containing protein</fullName>
    </recommendedName>
</protein>
<dbReference type="EMBL" id="AWWV01012438">
    <property type="protein sequence ID" value="OMO67231.1"/>
    <property type="molecule type" value="Genomic_DNA"/>
</dbReference>
<dbReference type="InterPro" id="IPR013187">
    <property type="entry name" value="F-box-assoc_dom_typ3"/>
</dbReference>
<sequence length="574" mass="66771">MNPDIMFEIFSRVPLKTLTKSRLVSKEFNSLTYESSFMKIHCERTKTIAGYVVQSSQKTRYHSSFLSIDNPGFDPRQLNLDFLPQPVQILATADQGLLFCATHGSKNQHYICKPSTRQWEIIPNPDSRCFTRKIGLVLLGSNPFRFKIVRVSELDPLEYSSEPEQDGNNYKSYQCEIFDSDDWVWKKLDDLKLPYNVFFNPKPAISASTGLHWLTWDGNKNKILSFYQETESWDLVSLPEPLCFRENWNSVNFAEYEGKLALICVTPELDFVELWILRNYGGKQEWVLKHIVNLTFLNEEIGHSSIESFYNADTLLLIGLYRAVFFNFKTGRYEIFDSETWEWKPPKDIKLPFYESLQFCAVSAYGGLHWLTMSGKNMLSFYEDKESWELSLLKPESPVLSKFSCVGTRLTKYQGKLGVIYEKSQRSGIEKVELWIMKQCYCNRKRVWSKEHELNFEACNNEQVQIRDCSVLCFYNPDVVLMTGFGFVIFYNFKTSRFERVQLGSRYTYARDVVFLHTDVEPINLKVKLELTCSPCSKIGTVVLGSNPFRFKIVRVSELDQFDPSEPENGMPDL</sequence>
<dbReference type="NCBIfam" id="TIGR01640">
    <property type="entry name" value="F_box_assoc_1"/>
    <property type="match status" value="1"/>
</dbReference>
<dbReference type="InterPro" id="IPR017451">
    <property type="entry name" value="F-box-assoc_interact_dom"/>
</dbReference>